<protein>
    <submittedName>
        <fullName evidence="1">11279_t:CDS:1</fullName>
    </submittedName>
</protein>
<gene>
    <name evidence="1" type="ORF">FWILDA_LOCUS13252</name>
</gene>
<keyword evidence="2" id="KW-1185">Reference proteome</keyword>
<accession>A0A9W4X5D9</accession>
<dbReference type="AlphaFoldDB" id="A0A9W4X5D9"/>
<evidence type="ECO:0000313" key="2">
    <source>
        <dbReference type="Proteomes" id="UP001153678"/>
    </source>
</evidence>
<organism evidence="1 2">
    <name type="scientific">Funneliformis geosporum</name>
    <dbReference type="NCBI Taxonomy" id="1117311"/>
    <lineage>
        <taxon>Eukaryota</taxon>
        <taxon>Fungi</taxon>
        <taxon>Fungi incertae sedis</taxon>
        <taxon>Mucoromycota</taxon>
        <taxon>Glomeromycotina</taxon>
        <taxon>Glomeromycetes</taxon>
        <taxon>Glomerales</taxon>
        <taxon>Glomeraceae</taxon>
        <taxon>Funneliformis</taxon>
    </lineage>
</organism>
<dbReference type="EMBL" id="CAMKVN010004811">
    <property type="protein sequence ID" value="CAI2187777.1"/>
    <property type="molecule type" value="Genomic_DNA"/>
</dbReference>
<comment type="caution">
    <text evidence="1">The sequence shown here is derived from an EMBL/GenBank/DDBJ whole genome shotgun (WGS) entry which is preliminary data.</text>
</comment>
<evidence type="ECO:0000313" key="1">
    <source>
        <dbReference type="EMBL" id="CAI2187777.1"/>
    </source>
</evidence>
<reference evidence="1" key="1">
    <citation type="submission" date="2022-08" db="EMBL/GenBank/DDBJ databases">
        <authorList>
            <person name="Kallberg Y."/>
            <person name="Tangrot J."/>
            <person name="Rosling A."/>
        </authorList>
    </citation>
    <scope>NUCLEOTIDE SEQUENCE</scope>
    <source>
        <strain evidence="1">Wild A</strain>
    </source>
</reference>
<dbReference type="Proteomes" id="UP001153678">
    <property type="component" value="Unassembled WGS sequence"/>
</dbReference>
<proteinExistence type="predicted"/>
<sequence>MRYTKASPRTDWPITGCKAKLDIQECVMYLSHSMPVCKAP</sequence>
<name>A0A9W4X5D9_9GLOM</name>